<reference evidence="2 3" key="1">
    <citation type="journal article" date="2016" name="J. Zhejiang Univ. Sci. B">
        <title>Antibiotic resistance mechanisms of Myroides sp.</title>
        <authorList>
            <person name="Hu S."/>
            <person name="Yuan S."/>
            <person name="Qu H."/>
            <person name="Jiang T."/>
            <person name="Zhou Y."/>
            <person name="Wang M."/>
            <person name="Ming D."/>
        </authorList>
    </citation>
    <scope>NUCLEOTIDE SEQUENCE [LARGE SCALE GENOMIC DNA]</scope>
    <source>
        <strain evidence="2 3">PR63039</strain>
    </source>
</reference>
<gene>
    <name evidence="2" type="ORF">AS202_06660</name>
</gene>
<dbReference type="KEGG" id="mod:AS202_06660"/>
<name>A0AAI8C4Q5_9FLAO</name>
<protein>
    <submittedName>
        <fullName evidence="2">Uncharacterized protein</fullName>
    </submittedName>
</protein>
<evidence type="ECO:0000313" key="2">
    <source>
        <dbReference type="EMBL" id="ALU25840.1"/>
    </source>
</evidence>
<organism evidence="2 3">
    <name type="scientific">Myroides odoratimimus</name>
    <dbReference type="NCBI Taxonomy" id="76832"/>
    <lineage>
        <taxon>Bacteria</taxon>
        <taxon>Pseudomonadati</taxon>
        <taxon>Bacteroidota</taxon>
        <taxon>Flavobacteriia</taxon>
        <taxon>Flavobacteriales</taxon>
        <taxon>Flavobacteriaceae</taxon>
        <taxon>Myroides</taxon>
    </lineage>
</organism>
<accession>A0AAI8C4Q5</accession>
<evidence type="ECO:0000313" key="3">
    <source>
        <dbReference type="Proteomes" id="UP000069030"/>
    </source>
</evidence>
<dbReference type="AlphaFoldDB" id="A0AAI8C4Q5"/>
<dbReference type="Proteomes" id="UP000069030">
    <property type="component" value="Chromosome"/>
</dbReference>
<proteinExistence type="predicted"/>
<dbReference type="EMBL" id="CP013690">
    <property type="protein sequence ID" value="ALU25840.1"/>
    <property type="molecule type" value="Genomic_DNA"/>
</dbReference>
<evidence type="ECO:0000256" key="1">
    <source>
        <dbReference type="SAM" id="MobiDB-lite"/>
    </source>
</evidence>
<feature type="region of interest" description="Disordered" evidence="1">
    <location>
        <begin position="1"/>
        <end position="32"/>
    </location>
</feature>
<sequence>MHISSRKPLSGQANSKKTPRIPEEPQAQTQYTSINQYSVKNSVLHNKTKRATKVINSISSQKERKENKKTALFNNCNLREQLLIQDTNTKKGEYHENIRLLLYANSYCYINNLFYYLDMTF</sequence>